<proteinExistence type="predicted"/>
<reference evidence="2" key="1">
    <citation type="journal article" date="2020" name="mSystems">
        <title>Genome- and Community-Level Interaction Insights into Carbon Utilization and Element Cycling Functions of Hydrothermarchaeota in Hydrothermal Sediment.</title>
        <authorList>
            <person name="Zhou Z."/>
            <person name="Liu Y."/>
            <person name="Xu W."/>
            <person name="Pan J."/>
            <person name="Luo Z.H."/>
            <person name="Li M."/>
        </authorList>
    </citation>
    <scope>NUCLEOTIDE SEQUENCE [LARGE SCALE GENOMIC DNA]</scope>
    <source>
        <strain evidence="2">SpSt-876</strain>
    </source>
</reference>
<dbReference type="Pfam" id="PF14209">
    <property type="entry name" value="DUF4321"/>
    <property type="match status" value="1"/>
</dbReference>
<dbReference type="EMBL" id="DTLI01000148">
    <property type="protein sequence ID" value="HHS52446.1"/>
    <property type="molecule type" value="Genomic_DNA"/>
</dbReference>
<sequence>MATRRNIGIIILSIVIGAIIGSVLSHFLSGLFPAGPVKDFFFKPLKIGIPQLTLNLQFLVLSFGFTLGISIFTVIVVILALYLLHRL</sequence>
<comment type="caution">
    <text evidence="2">The sequence shown here is derived from an EMBL/GenBank/DDBJ whole genome shotgun (WGS) entry which is preliminary data.</text>
</comment>
<keyword evidence="1" id="KW-0472">Membrane</keyword>
<dbReference type="InterPro" id="IPR025470">
    <property type="entry name" value="DUF4321"/>
</dbReference>
<evidence type="ECO:0000256" key="1">
    <source>
        <dbReference type="SAM" id="Phobius"/>
    </source>
</evidence>
<name>A0A7C6AA23_UNCW3</name>
<organism evidence="2">
    <name type="scientific">candidate division WOR-3 bacterium</name>
    <dbReference type="NCBI Taxonomy" id="2052148"/>
    <lineage>
        <taxon>Bacteria</taxon>
        <taxon>Bacteria division WOR-3</taxon>
    </lineage>
</organism>
<dbReference type="AlphaFoldDB" id="A0A7C6AA23"/>
<accession>A0A7C6AA23</accession>
<keyword evidence="1" id="KW-1133">Transmembrane helix</keyword>
<feature type="transmembrane region" description="Helical" evidence="1">
    <location>
        <begin position="7"/>
        <end position="28"/>
    </location>
</feature>
<feature type="transmembrane region" description="Helical" evidence="1">
    <location>
        <begin position="58"/>
        <end position="84"/>
    </location>
</feature>
<gene>
    <name evidence="2" type="ORF">ENW73_06235</name>
</gene>
<evidence type="ECO:0000313" key="2">
    <source>
        <dbReference type="EMBL" id="HHS52446.1"/>
    </source>
</evidence>
<protein>
    <submittedName>
        <fullName evidence="2">DUF4321 domain-containing protein</fullName>
    </submittedName>
</protein>
<keyword evidence="1" id="KW-0812">Transmembrane</keyword>